<keyword evidence="3" id="KW-1185">Reference proteome</keyword>
<dbReference type="RefSeq" id="WP_188330914.1">
    <property type="nucleotide sequence ID" value="NZ_CP059491.1"/>
</dbReference>
<evidence type="ECO:0000313" key="3">
    <source>
        <dbReference type="Proteomes" id="UP000515663"/>
    </source>
</evidence>
<reference evidence="3" key="1">
    <citation type="submission" date="2020-07" db="EMBL/GenBank/DDBJ databases">
        <title>novel species isolated from the respiratory tract of Marmot.</title>
        <authorList>
            <person name="Zhang G."/>
        </authorList>
    </citation>
    <scope>NUCLEOTIDE SEQUENCE [LARGE SCALE GENOMIC DNA]</scope>
    <source>
        <strain evidence="3">686</strain>
    </source>
</reference>
<organism evidence="2 3">
    <name type="scientific">Gordonia jinghuaiqii</name>
    <dbReference type="NCBI Taxonomy" id="2758710"/>
    <lineage>
        <taxon>Bacteria</taxon>
        <taxon>Bacillati</taxon>
        <taxon>Actinomycetota</taxon>
        <taxon>Actinomycetes</taxon>
        <taxon>Mycobacteriales</taxon>
        <taxon>Gordoniaceae</taxon>
        <taxon>Gordonia</taxon>
    </lineage>
</organism>
<dbReference type="Proteomes" id="UP000515663">
    <property type="component" value="Chromosome"/>
</dbReference>
<sequence>MVQLIAIAVFVVVVVVALVLLVSMAAGAFSAMFSGMRSDFLRRRSTREGKRPDTSAEPETAQSPTDVLGDLADVMRVAQSRRWSSCRSIQTHIEESEAESDKPVEGTSGYVVMAFDLWTGRSFDDRAGGPDDPVQVRAERRFRLGRGDRKELERFGKDQVGQIALTTALVAERISRYPAWQLDFFDRHGVRVDLVGEVTALATAAAALRDQLAILGDTPEGHLGADDEVIATFVEKSRLLSTRLDGLVRRLEAFADYGQIVERIQRRREKQDWLDRVSAIDEFEHVVDAEWDRAEGDRLRNMADESDVLASIYLDEIAPLAKSLRQS</sequence>
<feature type="compositionally biased region" description="Basic and acidic residues" evidence="1">
    <location>
        <begin position="44"/>
        <end position="54"/>
    </location>
</feature>
<accession>A0A7D7LUL1</accession>
<evidence type="ECO:0000313" key="2">
    <source>
        <dbReference type="EMBL" id="QMT01921.1"/>
    </source>
</evidence>
<proteinExistence type="predicted"/>
<feature type="region of interest" description="Disordered" evidence="1">
    <location>
        <begin position="44"/>
        <end position="65"/>
    </location>
</feature>
<dbReference type="AlphaFoldDB" id="A0A7D7LUL1"/>
<name>A0A7D7LUL1_9ACTN</name>
<protein>
    <submittedName>
        <fullName evidence="2">Uncharacterized protein</fullName>
    </submittedName>
</protein>
<dbReference type="KEGG" id="gji:H1R19_01615"/>
<dbReference type="EMBL" id="CP059491">
    <property type="protein sequence ID" value="QMT01921.1"/>
    <property type="molecule type" value="Genomic_DNA"/>
</dbReference>
<evidence type="ECO:0000256" key="1">
    <source>
        <dbReference type="SAM" id="MobiDB-lite"/>
    </source>
</evidence>
<gene>
    <name evidence="2" type="ORF">H1R19_01615</name>
</gene>